<keyword evidence="3" id="KW-1185">Reference proteome</keyword>
<evidence type="ECO:0000313" key="3">
    <source>
        <dbReference type="Proteomes" id="UP000242770"/>
    </source>
</evidence>
<reference evidence="3" key="1">
    <citation type="submission" date="2014-06" db="EMBL/GenBank/DDBJ databases">
        <authorList>
            <person name="Berkman P.J."/>
        </authorList>
    </citation>
    <scope>NUCLEOTIDE SEQUENCE [LARGE SCALE GENOMIC DNA]</scope>
</reference>
<sequence length="202" mass="23586">MSFCFADRALSRSTIYWSCYAGYLREVPRMCFALQRWRDTDHAREMYKAATQEKIALIRLWRQKAEENSEMSTTERLERQEWLHNLYSLKDQMQDDVQELLSAFRSTSFRQMENEKSRSLKQAAAVTVEEYKDALQQYLEELSLQRAVEQYDGHMQDVIQEHVRKATDLVEAGLVVPLQALHSVGLSLKSHTDALGKCIKSK</sequence>
<name>A0A0F7RSI4_9BASI</name>
<accession>A0A0F7RSI4</accession>
<protein>
    <submittedName>
        <fullName evidence="2">Uncharacterized protein</fullName>
    </submittedName>
</protein>
<dbReference type="AlphaFoldDB" id="A0A0F7RSI4"/>
<proteinExistence type="predicted"/>
<dbReference type="Proteomes" id="UP000242770">
    <property type="component" value="Unassembled WGS sequence"/>
</dbReference>
<feature type="coiled-coil region" evidence="1">
    <location>
        <begin position="121"/>
        <end position="148"/>
    </location>
</feature>
<organism evidence="2 3">
    <name type="scientific">Sporisorium scitamineum</name>
    <dbReference type="NCBI Taxonomy" id="49012"/>
    <lineage>
        <taxon>Eukaryota</taxon>
        <taxon>Fungi</taxon>
        <taxon>Dikarya</taxon>
        <taxon>Basidiomycota</taxon>
        <taxon>Ustilaginomycotina</taxon>
        <taxon>Ustilaginomycetes</taxon>
        <taxon>Ustilaginales</taxon>
        <taxon>Ustilaginaceae</taxon>
        <taxon>Sporisorium</taxon>
    </lineage>
</organism>
<dbReference type="EMBL" id="CCFA01001193">
    <property type="protein sequence ID" value="CDR99516.1"/>
    <property type="molecule type" value="Genomic_DNA"/>
</dbReference>
<evidence type="ECO:0000313" key="2">
    <source>
        <dbReference type="EMBL" id="CDR99516.1"/>
    </source>
</evidence>
<keyword evidence="1" id="KW-0175">Coiled coil</keyword>
<gene>
    <name evidence="2" type="primary">SSCI22770.1</name>
</gene>
<evidence type="ECO:0000256" key="1">
    <source>
        <dbReference type="SAM" id="Coils"/>
    </source>
</evidence>